<keyword evidence="2" id="KW-1185">Reference proteome</keyword>
<dbReference type="AlphaFoldDB" id="A0AA87ZEW0"/>
<organism evidence="1 2">
    <name type="scientific">Ficus carica</name>
    <name type="common">Common fig</name>
    <dbReference type="NCBI Taxonomy" id="3494"/>
    <lineage>
        <taxon>Eukaryota</taxon>
        <taxon>Viridiplantae</taxon>
        <taxon>Streptophyta</taxon>
        <taxon>Embryophyta</taxon>
        <taxon>Tracheophyta</taxon>
        <taxon>Spermatophyta</taxon>
        <taxon>Magnoliopsida</taxon>
        <taxon>eudicotyledons</taxon>
        <taxon>Gunneridae</taxon>
        <taxon>Pentapetalae</taxon>
        <taxon>rosids</taxon>
        <taxon>fabids</taxon>
        <taxon>Rosales</taxon>
        <taxon>Moraceae</taxon>
        <taxon>Ficeae</taxon>
        <taxon>Ficus</taxon>
    </lineage>
</organism>
<proteinExistence type="predicted"/>
<protein>
    <submittedName>
        <fullName evidence="1">Uncharacterized protein</fullName>
    </submittedName>
</protein>
<comment type="caution">
    <text evidence="1">The sequence shown here is derived from an EMBL/GenBank/DDBJ whole genome shotgun (WGS) entry which is preliminary data.</text>
</comment>
<gene>
    <name evidence="1" type="ORF">TIFTF001_044967</name>
</gene>
<sequence length="341" mass="38415">MYGVDPAWEVGASHSWYQSGILPAYFTSLHIVSATTQHSSSMAMTGNDTPDALKGLFHPGMVIAENFSAMPPKRRMAQTHDVDLAAQMNELRQMMVPPAPVNQPAAPEIPDVDPVIPENPIAPEVPVAAVVVPPAPLIRTPEELYDKFRRMKAPEFEGSERDKVRRMMRMFHSDLAVVISSGSHPPLTVAECVSRAIRAEYWVGQNKEQRAKFFKEKREERPKLSRTRPDQAKLHNKKVKEDLRVKTTITSSLATTNKRGNGMQEDKGINRIFPKKRMLLLATVIPLVRNVGGGTREIAVLKLVTTFYVAKKATMLELVISIPRIHRTNREDRDLNFMQHR</sequence>
<accession>A0AA87ZEW0</accession>
<evidence type="ECO:0000313" key="1">
    <source>
        <dbReference type="EMBL" id="GMN34983.1"/>
    </source>
</evidence>
<name>A0AA87ZEW0_FICCA</name>
<reference evidence="1" key="1">
    <citation type="submission" date="2023-07" db="EMBL/GenBank/DDBJ databases">
        <title>draft genome sequence of fig (Ficus carica).</title>
        <authorList>
            <person name="Takahashi T."/>
            <person name="Nishimura K."/>
        </authorList>
    </citation>
    <scope>NUCLEOTIDE SEQUENCE</scope>
</reference>
<dbReference type="Proteomes" id="UP001187192">
    <property type="component" value="Unassembled WGS sequence"/>
</dbReference>
<dbReference type="EMBL" id="BTGU01003647">
    <property type="protein sequence ID" value="GMN34983.1"/>
    <property type="molecule type" value="Genomic_DNA"/>
</dbReference>
<evidence type="ECO:0000313" key="2">
    <source>
        <dbReference type="Proteomes" id="UP001187192"/>
    </source>
</evidence>